<dbReference type="Proteomes" id="UP000179274">
    <property type="component" value="Unassembled WGS sequence"/>
</dbReference>
<name>A0A1F6YK99_9BACT</name>
<dbReference type="AlphaFoldDB" id="A0A1F6YK99"/>
<dbReference type="EMBL" id="MFVW01000005">
    <property type="protein sequence ID" value="OGJ06768.1"/>
    <property type="molecule type" value="Genomic_DNA"/>
</dbReference>
<gene>
    <name evidence="1" type="ORF">A2192_00870</name>
</gene>
<protein>
    <submittedName>
        <fullName evidence="1">Uncharacterized protein</fullName>
    </submittedName>
</protein>
<proteinExistence type="predicted"/>
<evidence type="ECO:0000313" key="1">
    <source>
        <dbReference type="EMBL" id="OGJ06768.1"/>
    </source>
</evidence>
<accession>A0A1F6YK99</accession>
<reference evidence="1 2" key="1">
    <citation type="journal article" date="2016" name="Nat. Commun.">
        <title>Thousands of microbial genomes shed light on interconnected biogeochemical processes in an aquifer system.</title>
        <authorList>
            <person name="Anantharaman K."/>
            <person name="Brown C.T."/>
            <person name="Hug L.A."/>
            <person name="Sharon I."/>
            <person name="Castelle C.J."/>
            <person name="Probst A.J."/>
            <person name="Thomas B.C."/>
            <person name="Singh A."/>
            <person name="Wilkins M.J."/>
            <person name="Karaoz U."/>
            <person name="Brodie E.L."/>
            <person name="Williams K.H."/>
            <person name="Hubbard S.S."/>
            <person name="Banfield J.F."/>
        </authorList>
    </citation>
    <scope>NUCLEOTIDE SEQUENCE [LARGE SCALE GENOMIC DNA]</scope>
</reference>
<organism evidence="1 2">
    <name type="scientific">Candidatus Nomurabacteria bacterium RIFOXYA1_FULL_35_17</name>
    <dbReference type="NCBI Taxonomy" id="1801798"/>
    <lineage>
        <taxon>Bacteria</taxon>
        <taxon>Candidatus Nomuraibacteriota</taxon>
    </lineage>
</organism>
<comment type="caution">
    <text evidence="1">The sequence shown here is derived from an EMBL/GenBank/DDBJ whole genome shotgun (WGS) entry which is preliminary data.</text>
</comment>
<sequence length="81" mass="8781">MVKKKIVSVVVPEIGSRGPQNLDEAVAASAGGKVVMFGCIRCVNEMVEDGGFHSLARARSLVGFREREAEAMRRMGLTFAR</sequence>
<evidence type="ECO:0000313" key="2">
    <source>
        <dbReference type="Proteomes" id="UP000179274"/>
    </source>
</evidence>